<dbReference type="AlphaFoldDB" id="A0AA35L6B5"/>
<feature type="compositionally biased region" description="Basic and acidic residues" evidence="2">
    <location>
        <begin position="114"/>
        <end position="124"/>
    </location>
</feature>
<feature type="compositionally biased region" description="Basic and acidic residues" evidence="2">
    <location>
        <begin position="186"/>
        <end position="203"/>
    </location>
</feature>
<sequence length="696" mass="78040">MEHLQRLLGTLQRALDYVSSFTTYLLGDETYPGAEESGHRRDRSSRGSSHDGEVETAHSGDIPPRRHLEVFEGSLTAEITPANQEIQAASEAADHDAQATESVHKPSKLPNRSEGQKKAEEKLSESSQFPADAPKSSPTAAAISSIRQKDVEGPTATEGLHQRKLEGTSWIGGVQQQGALEEEADTEQHQHGEAEKPEGKQPEEQGQGEETSEEREEKQVGTVWYEGFQQTAPDWALSVGEEQRGMVRAVGFQLSGGVEEEVKMVERQQLEAERQQENEAEMEKDLLEEINMVVAKEGIPQAVPGRAETEEDQEEMLRGEAEAGRSHLWEPKEEVEGTRETGCGQEKDLGETFWYKGIQERVPDWPQFVEVQQRGLEEATKMAEDEQLEVEQEHKEDPEAERQEGETWAVGFHHKGLEKEEEEVKMANGQQLEVKQEQEEEPEVEENLQEELDIAEEEEIQQTMLGTAETEGGQEEELHEEEEAGRCHQWEPRETAVILEGQDGEPKGIAENRGGQWEEVTGAEETEGVQQREEEEPVRKEAAAAEEVELTGEEWLEESDQEGESERPAEASGLLDKEVLEAAGIQTKQTEEMESGRQQEPMMCTSSIAGTFPVKVAALDTSHQMERVLLRRKSSIRRAPSTKRQPVETQPETISVAEEVPAQPQTPRRQNPRLSGFGPMHPNMMAELQTRLRKPQ</sequence>
<name>A0AA35L6B5_9SAUR</name>
<feature type="region of interest" description="Disordered" evidence="2">
    <location>
        <begin position="88"/>
        <end position="220"/>
    </location>
</feature>
<feature type="compositionally biased region" description="Basic and acidic residues" evidence="2">
    <location>
        <begin position="36"/>
        <end position="66"/>
    </location>
</feature>
<evidence type="ECO:0000313" key="4">
    <source>
        <dbReference type="Proteomes" id="UP001178461"/>
    </source>
</evidence>
<feature type="compositionally biased region" description="Basic and acidic residues" evidence="2">
    <location>
        <begin position="92"/>
        <end position="104"/>
    </location>
</feature>
<proteinExistence type="predicted"/>
<feature type="compositionally biased region" description="Acidic residues" evidence="2">
    <location>
        <begin position="544"/>
        <end position="563"/>
    </location>
</feature>
<evidence type="ECO:0000256" key="1">
    <source>
        <dbReference type="SAM" id="Coils"/>
    </source>
</evidence>
<feature type="region of interest" description="Disordered" evidence="2">
    <location>
        <begin position="298"/>
        <end position="346"/>
    </location>
</feature>
<keyword evidence="4" id="KW-1185">Reference proteome</keyword>
<feature type="compositionally biased region" description="Acidic residues" evidence="2">
    <location>
        <begin position="438"/>
        <end position="448"/>
    </location>
</feature>
<feature type="compositionally biased region" description="Acidic residues" evidence="2">
    <location>
        <begin position="472"/>
        <end position="483"/>
    </location>
</feature>
<feature type="compositionally biased region" description="Basic and acidic residues" evidence="2">
    <location>
        <begin position="315"/>
        <end position="346"/>
    </location>
</feature>
<feature type="compositionally biased region" description="Basic and acidic residues" evidence="2">
    <location>
        <begin position="484"/>
        <end position="494"/>
    </location>
</feature>
<feature type="region of interest" description="Disordered" evidence="2">
    <location>
        <begin position="382"/>
        <end position="448"/>
    </location>
</feature>
<feature type="compositionally biased region" description="Basic and acidic residues" evidence="2">
    <location>
        <begin position="415"/>
        <end position="425"/>
    </location>
</feature>
<evidence type="ECO:0000256" key="2">
    <source>
        <dbReference type="SAM" id="MobiDB-lite"/>
    </source>
</evidence>
<feature type="region of interest" description="Disordered" evidence="2">
    <location>
        <begin position="466"/>
        <end position="576"/>
    </location>
</feature>
<reference evidence="3" key="1">
    <citation type="submission" date="2022-12" db="EMBL/GenBank/DDBJ databases">
        <authorList>
            <person name="Alioto T."/>
            <person name="Alioto T."/>
            <person name="Gomez Garrido J."/>
        </authorList>
    </citation>
    <scope>NUCLEOTIDE SEQUENCE</scope>
</reference>
<organism evidence="3 4">
    <name type="scientific">Podarcis lilfordi</name>
    <name type="common">Lilford's wall lizard</name>
    <dbReference type="NCBI Taxonomy" id="74358"/>
    <lineage>
        <taxon>Eukaryota</taxon>
        <taxon>Metazoa</taxon>
        <taxon>Chordata</taxon>
        <taxon>Craniata</taxon>
        <taxon>Vertebrata</taxon>
        <taxon>Euteleostomi</taxon>
        <taxon>Lepidosauria</taxon>
        <taxon>Squamata</taxon>
        <taxon>Bifurcata</taxon>
        <taxon>Unidentata</taxon>
        <taxon>Episquamata</taxon>
        <taxon>Laterata</taxon>
        <taxon>Lacertibaenia</taxon>
        <taxon>Lacertidae</taxon>
        <taxon>Podarcis</taxon>
    </lineage>
</organism>
<feature type="compositionally biased region" description="Polar residues" evidence="2">
    <location>
        <begin position="642"/>
        <end position="653"/>
    </location>
</feature>
<feature type="region of interest" description="Disordered" evidence="2">
    <location>
        <begin position="631"/>
        <end position="696"/>
    </location>
</feature>
<dbReference type="Proteomes" id="UP001178461">
    <property type="component" value="Chromosome 13"/>
</dbReference>
<evidence type="ECO:0000313" key="3">
    <source>
        <dbReference type="EMBL" id="CAI5790620.1"/>
    </source>
</evidence>
<feature type="coiled-coil region" evidence="1">
    <location>
        <begin position="258"/>
        <end position="290"/>
    </location>
</feature>
<feature type="region of interest" description="Disordered" evidence="2">
    <location>
        <begin position="28"/>
        <end position="66"/>
    </location>
</feature>
<feature type="compositionally biased region" description="Polar residues" evidence="2">
    <location>
        <begin position="663"/>
        <end position="673"/>
    </location>
</feature>
<evidence type="ECO:0008006" key="5">
    <source>
        <dbReference type="Google" id="ProtNLM"/>
    </source>
</evidence>
<feature type="compositionally biased region" description="Basic and acidic residues" evidence="2">
    <location>
        <begin position="564"/>
        <end position="576"/>
    </location>
</feature>
<accession>A0AA35L6B5</accession>
<keyword evidence="1" id="KW-0175">Coiled coil</keyword>
<protein>
    <recommendedName>
        <fullName evidence="5">Apolipoprotein B receptor</fullName>
    </recommendedName>
</protein>
<feature type="compositionally biased region" description="Basic and acidic residues" evidence="2">
    <location>
        <begin position="391"/>
        <end position="405"/>
    </location>
</feature>
<gene>
    <name evidence="3" type="ORF">PODLI_1B031593</name>
</gene>
<dbReference type="EMBL" id="OX395138">
    <property type="protein sequence ID" value="CAI5790620.1"/>
    <property type="molecule type" value="Genomic_DNA"/>
</dbReference>